<reference evidence="5 6" key="1">
    <citation type="submission" date="2020-11" db="EMBL/GenBank/DDBJ databases">
        <title>Actinomyces sp. ZJ750.</title>
        <authorList>
            <person name="Zhou J."/>
        </authorList>
    </citation>
    <scope>NUCLEOTIDE SEQUENCE [LARGE SCALE GENOMIC DNA]</scope>
    <source>
        <strain evidence="5 6">ZJ750</strain>
    </source>
</reference>
<accession>A0A7T0LMC8</accession>
<feature type="compositionally biased region" description="Low complexity" evidence="4">
    <location>
        <begin position="114"/>
        <end position="128"/>
    </location>
</feature>
<dbReference type="NCBIfam" id="TIGR00621">
    <property type="entry name" value="ssb"/>
    <property type="match status" value="1"/>
</dbReference>
<dbReference type="Proteomes" id="UP000594637">
    <property type="component" value="Chromosome"/>
</dbReference>
<feature type="compositionally biased region" description="Low complexity" evidence="4">
    <location>
        <begin position="162"/>
        <end position="189"/>
    </location>
</feature>
<dbReference type="InterPro" id="IPR011344">
    <property type="entry name" value="ssDNA-bd"/>
</dbReference>
<dbReference type="GO" id="GO:0003697">
    <property type="term" value="F:single-stranded DNA binding"/>
    <property type="evidence" value="ECO:0007669"/>
    <property type="project" value="InterPro"/>
</dbReference>
<gene>
    <name evidence="5" type="ORF">ID810_03910</name>
</gene>
<evidence type="ECO:0000256" key="4">
    <source>
        <dbReference type="SAM" id="MobiDB-lite"/>
    </source>
</evidence>
<dbReference type="Gene3D" id="2.40.50.140">
    <property type="entry name" value="Nucleic acid-binding proteins"/>
    <property type="match status" value="1"/>
</dbReference>
<sequence length="222" mass="22636">MSRQIDITVQGVVGTMPTVATTPNRRAYCRFRVASTPAYRDANGQWHDGDTLWFTAKAWGPLAENLGRSLRKGDPVLLQGRLSQETWKPEGGPAQTSNVITVTSGGHDLGRGTSSYMRVESVMSSSRSAATPQSAASADSSAITGAEPDAEPGAEPGAGTDAEPGAGSGNEAGEALAAGPGTGAASGATDPSDDPWTIPLAPADSNGFSDAELSYEAVNVNA</sequence>
<dbReference type="KEGG" id="arep:ID810_03910"/>
<keyword evidence="6" id="KW-1185">Reference proteome</keyword>
<protein>
    <recommendedName>
        <fullName evidence="3">Single-stranded DNA-binding protein</fullName>
    </recommendedName>
</protein>
<evidence type="ECO:0000313" key="5">
    <source>
        <dbReference type="EMBL" id="QPL06086.1"/>
    </source>
</evidence>
<evidence type="ECO:0000313" key="6">
    <source>
        <dbReference type="Proteomes" id="UP000594637"/>
    </source>
</evidence>
<dbReference type="PROSITE" id="PS50935">
    <property type="entry name" value="SSB"/>
    <property type="match status" value="1"/>
</dbReference>
<feature type="region of interest" description="Disordered" evidence="4">
    <location>
        <begin position="84"/>
        <end position="209"/>
    </location>
</feature>
<proteinExistence type="predicted"/>
<dbReference type="AlphaFoldDB" id="A0A7T0LMC8"/>
<dbReference type="RefSeq" id="WP_166855650.1">
    <property type="nucleotide sequence ID" value="NZ_CP063989.1"/>
</dbReference>
<dbReference type="SUPFAM" id="SSF50249">
    <property type="entry name" value="Nucleic acid-binding proteins"/>
    <property type="match status" value="1"/>
</dbReference>
<dbReference type="CDD" id="cd04496">
    <property type="entry name" value="SSB_OBF"/>
    <property type="match status" value="1"/>
</dbReference>
<dbReference type="EMBL" id="CP063989">
    <property type="protein sequence ID" value="QPL06086.1"/>
    <property type="molecule type" value="Genomic_DNA"/>
</dbReference>
<feature type="compositionally biased region" description="Polar residues" evidence="4">
    <location>
        <begin position="129"/>
        <end position="143"/>
    </location>
</feature>
<feature type="compositionally biased region" description="Polar residues" evidence="4">
    <location>
        <begin position="94"/>
        <end position="104"/>
    </location>
</feature>
<dbReference type="Pfam" id="PF00436">
    <property type="entry name" value="SSB"/>
    <property type="match status" value="1"/>
</dbReference>
<dbReference type="GO" id="GO:0006260">
    <property type="term" value="P:DNA replication"/>
    <property type="evidence" value="ECO:0007669"/>
    <property type="project" value="InterPro"/>
</dbReference>
<evidence type="ECO:0000256" key="2">
    <source>
        <dbReference type="PROSITE-ProRule" id="PRU00252"/>
    </source>
</evidence>
<keyword evidence="1 2" id="KW-0238">DNA-binding</keyword>
<dbReference type="InterPro" id="IPR012340">
    <property type="entry name" value="NA-bd_OB-fold"/>
</dbReference>
<dbReference type="InterPro" id="IPR000424">
    <property type="entry name" value="Primosome_PriB/ssb"/>
</dbReference>
<organism evidence="5 6">
    <name type="scientific">Actinomyces respiraculi</name>
    <dbReference type="NCBI Taxonomy" id="2744574"/>
    <lineage>
        <taxon>Bacteria</taxon>
        <taxon>Bacillati</taxon>
        <taxon>Actinomycetota</taxon>
        <taxon>Actinomycetes</taxon>
        <taxon>Actinomycetales</taxon>
        <taxon>Actinomycetaceae</taxon>
        <taxon>Actinomyces</taxon>
    </lineage>
</organism>
<evidence type="ECO:0000256" key="1">
    <source>
        <dbReference type="ARBA" id="ARBA00023125"/>
    </source>
</evidence>
<evidence type="ECO:0000256" key="3">
    <source>
        <dbReference type="RuleBase" id="RU000524"/>
    </source>
</evidence>
<name>A0A7T0LMC8_9ACTO</name>